<comment type="cofactor">
    <cofactor evidence="1">
        <name>Mn(2+)</name>
        <dbReference type="ChEBI" id="CHEBI:29035"/>
    </cofactor>
</comment>
<evidence type="ECO:0000256" key="2">
    <source>
        <dbReference type="ARBA" id="ARBA00001946"/>
    </source>
</evidence>
<accession>A0A1T1HB46</accession>
<dbReference type="PANTHER" id="PTHR23114:SF17">
    <property type="entry name" value="M7GPPPN-MRNA HYDROLASE"/>
    <property type="match status" value="1"/>
</dbReference>
<dbReference type="SUPFAM" id="SSF55811">
    <property type="entry name" value="Nudix"/>
    <property type="match status" value="1"/>
</dbReference>
<dbReference type="Pfam" id="PF00293">
    <property type="entry name" value="NUDIX"/>
    <property type="match status" value="1"/>
</dbReference>
<dbReference type="InterPro" id="IPR022927">
    <property type="entry name" value="RppH"/>
</dbReference>
<name>A0A1T1HB46_OCELI</name>
<dbReference type="NCBIfam" id="NF001938">
    <property type="entry name" value="PRK00714.1-5"/>
    <property type="match status" value="1"/>
</dbReference>
<sequence length="178" mass="21129">MIDADGYRPNVGIILTNQYGQLLWARRVGQDAWQFPQGGIKEHETPEQALYRELKEEIGLNADDVHVLGCTRGWLRYRLPRKMIRRHSKPLCVGQKQKWFLLQLRCAENSICVDHTPSPEFDGWRWVSYWYPLGQVVSFKREVYRRALKELSHRYNRNLFTPLTVNIRQDNYLSDKPI</sequence>
<evidence type="ECO:0000313" key="6">
    <source>
        <dbReference type="EMBL" id="OOV87074.1"/>
    </source>
</evidence>
<dbReference type="FunFam" id="3.90.79.10:FF:000001">
    <property type="entry name" value="RNA pyrophosphohydrolase"/>
    <property type="match status" value="1"/>
</dbReference>
<dbReference type="InterPro" id="IPR020084">
    <property type="entry name" value="NUDIX_hydrolase_CS"/>
</dbReference>
<gene>
    <name evidence="4" type="primary">rppH</name>
    <name evidence="4" type="synonym">nudH</name>
    <name evidence="6" type="ORF">BTA35_0208690</name>
</gene>
<reference evidence="6" key="1">
    <citation type="submission" date="2017-02" db="EMBL/GenBank/DDBJ databases">
        <title>Draft Genome Sequence of the Salt Water Bacterium Oceanospirillum linum ATCC 11336.</title>
        <authorList>
            <person name="Trachtenberg A.M."/>
            <person name="Carney J.G."/>
            <person name="Linnane J.D."/>
            <person name="Rheaume B.A."/>
            <person name="Pitts N.L."/>
            <person name="Mykles D.L."/>
            <person name="Maclea K.S."/>
        </authorList>
    </citation>
    <scope>NUCLEOTIDE SEQUENCE [LARGE SCALE GENOMIC DNA]</scope>
    <source>
        <strain evidence="6">ATCC 11336</strain>
    </source>
</reference>
<keyword evidence="3 4" id="KW-0378">Hydrolase</keyword>
<protein>
    <recommendedName>
        <fullName evidence="4">RNA pyrophosphohydrolase</fullName>
        <ecNumber evidence="4">3.6.1.-</ecNumber>
    </recommendedName>
    <alternativeName>
        <fullName evidence="4">(Di)nucleoside polyphosphate hydrolase</fullName>
    </alternativeName>
</protein>
<dbReference type="Proteomes" id="UP000190064">
    <property type="component" value="Unassembled WGS sequence"/>
</dbReference>
<dbReference type="RefSeq" id="WP_078319425.1">
    <property type="nucleotide sequence ID" value="NZ_FXTS01000003.1"/>
</dbReference>
<keyword evidence="7" id="KW-1185">Reference proteome</keyword>
<dbReference type="PROSITE" id="PS51462">
    <property type="entry name" value="NUDIX"/>
    <property type="match status" value="1"/>
</dbReference>
<comment type="caution">
    <text evidence="6">The sequence shown here is derived from an EMBL/GenBank/DDBJ whole genome shotgun (WGS) entry which is preliminary data.</text>
</comment>
<evidence type="ECO:0000256" key="1">
    <source>
        <dbReference type="ARBA" id="ARBA00001936"/>
    </source>
</evidence>
<dbReference type="GO" id="GO:0005737">
    <property type="term" value="C:cytoplasm"/>
    <property type="evidence" value="ECO:0007669"/>
    <property type="project" value="TreeGrafter"/>
</dbReference>
<dbReference type="PROSITE" id="PS00893">
    <property type="entry name" value="NUDIX_BOX"/>
    <property type="match status" value="1"/>
</dbReference>
<dbReference type="InterPro" id="IPR015797">
    <property type="entry name" value="NUDIX_hydrolase-like_dom_sf"/>
</dbReference>
<dbReference type="NCBIfam" id="NF001934">
    <property type="entry name" value="PRK00714.1-1"/>
    <property type="match status" value="1"/>
</dbReference>
<dbReference type="EC" id="3.6.1.-" evidence="4"/>
<dbReference type="PANTHER" id="PTHR23114">
    <property type="entry name" value="M7GPPPN-MRNA HYDROLASE"/>
    <property type="match status" value="1"/>
</dbReference>
<dbReference type="PRINTS" id="PR00502">
    <property type="entry name" value="NUDIXFAMILY"/>
</dbReference>
<proteinExistence type="inferred from homology"/>
<dbReference type="Gene3D" id="3.90.79.10">
    <property type="entry name" value="Nucleoside Triphosphate Pyrophosphohydrolase"/>
    <property type="match status" value="1"/>
</dbReference>
<dbReference type="GO" id="GO:0006402">
    <property type="term" value="P:mRNA catabolic process"/>
    <property type="evidence" value="ECO:0007669"/>
    <property type="project" value="TreeGrafter"/>
</dbReference>
<dbReference type="CDD" id="cd03671">
    <property type="entry name" value="NUDIX_Ap4A_hydrolase_plant_like"/>
    <property type="match status" value="1"/>
</dbReference>
<evidence type="ECO:0000256" key="3">
    <source>
        <dbReference type="ARBA" id="ARBA00022801"/>
    </source>
</evidence>
<evidence type="ECO:0000256" key="4">
    <source>
        <dbReference type="HAMAP-Rule" id="MF_00298"/>
    </source>
</evidence>
<feature type="domain" description="Nudix hydrolase" evidence="5">
    <location>
        <begin position="6"/>
        <end position="149"/>
    </location>
</feature>
<dbReference type="HAMAP" id="MF_00298">
    <property type="entry name" value="Nudix_RppH"/>
    <property type="match status" value="1"/>
</dbReference>
<dbReference type="GO" id="GO:0034353">
    <property type="term" value="F:mRNA 5'-diphosphatase activity"/>
    <property type="evidence" value="ECO:0007669"/>
    <property type="project" value="UniProtKB-ARBA"/>
</dbReference>
<dbReference type="STRING" id="966.BTA35_0208690"/>
<dbReference type="AlphaFoldDB" id="A0A1T1HB46"/>
<dbReference type="NCBIfam" id="NF001937">
    <property type="entry name" value="PRK00714.1-4"/>
    <property type="match status" value="1"/>
</dbReference>
<dbReference type="InterPro" id="IPR020476">
    <property type="entry name" value="Nudix_hydrolase"/>
</dbReference>
<feature type="short sequence motif" description="Nudix box" evidence="4">
    <location>
        <begin position="38"/>
        <end position="59"/>
    </location>
</feature>
<evidence type="ECO:0000313" key="7">
    <source>
        <dbReference type="Proteomes" id="UP000190064"/>
    </source>
</evidence>
<dbReference type="InterPro" id="IPR000086">
    <property type="entry name" value="NUDIX_hydrolase_dom"/>
</dbReference>
<dbReference type="EMBL" id="MTSD02000003">
    <property type="protein sequence ID" value="OOV87074.1"/>
    <property type="molecule type" value="Genomic_DNA"/>
</dbReference>
<evidence type="ECO:0000259" key="5">
    <source>
        <dbReference type="PROSITE" id="PS51462"/>
    </source>
</evidence>
<comment type="cofactor">
    <cofactor evidence="4">
        <name>a divalent metal cation</name>
        <dbReference type="ChEBI" id="CHEBI:60240"/>
    </cofactor>
</comment>
<comment type="cofactor">
    <cofactor evidence="2">
        <name>Mg(2+)</name>
        <dbReference type="ChEBI" id="CHEBI:18420"/>
    </cofactor>
</comment>
<organism evidence="6 7">
    <name type="scientific">Oceanospirillum linum</name>
    <dbReference type="NCBI Taxonomy" id="966"/>
    <lineage>
        <taxon>Bacteria</taxon>
        <taxon>Pseudomonadati</taxon>
        <taxon>Pseudomonadota</taxon>
        <taxon>Gammaproteobacteria</taxon>
        <taxon>Oceanospirillales</taxon>
        <taxon>Oceanospirillaceae</taxon>
        <taxon>Oceanospirillum</taxon>
    </lineage>
</organism>
<comment type="similarity">
    <text evidence="4">Belongs to the Nudix hydrolase family. RppH subfamily.</text>
</comment>
<comment type="function">
    <text evidence="4">Accelerates the degradation of transcripts by removing pyrophosphate from the 5'-end of triphosphorylated RNA, leading to a more labile monophosphorylated state that can stimulate subsequent ribonuclease cleavage.</text>
</comment>